<evidence type="ECO:0000256" key="1">
    <source>
        <dbReference type="SAM" id="Phobius"/>
    </source>
</evidence>
<evidence type="ECO:0000313" key="2">
    <source>
        <dbReference type="EMBL" id="VDL64377.1"/>
    </source>
</evidence>
<dbReference type="AlphaFoldDB" id="A0A0R3SYU5"/>
<organism evidence="4">
    <name type="scientific">Hymenolepis diminuta</name>
    <name type="common">Rat tapeworm</name>
    <dbReference type="NCBI Taxonomy" id="6216"/>
    <lineage>
        <taxon>Eukaryota</taxon>
        <taxon>Metazoa</taxon>
        <taxon>Spiralia</taxon>
        <taxon>Lophotrochozoa</taxon>
        <taxon>Platyhelminthes</taxon>
        <taxon>Cestoda</taxon>
        <taxon>Eucestoda</taxon>
        <taxon>Cyclophyllidea</taxon>
        <taxon>Hymenolepididae</taxon>
        <taxon>Hymenolepis</taxon>
    </lineage>
</organism>
<protein>
    <submittedName>
        <fullName evidence="4">Transmembrane protein</fullName>
    </submittedName>
</protein>
<feature type="transmembrane region" description="Helical" evidence="1">
    <location>
        <begin position="39"/>
        <end position="60"/>
    </location>
</feature>
<keyword evidence="1" id="KW-0472">Membrane</keyword>
<dbReference type="Proteomes" id="UP000274504">
    <property type="component" value="Unassembled WGS sequence"/>
</dbReference>
<dbReference type="WBParaSite" id="HDID_0001094001-mRNA-1">
    <property type="protein sequence ID" value="HDID_0001094001-mRNA-1"/>
    <property type="gene ID" value="HDID_0001094001"/>
</dbReference>
<gene>
    <name evidence="2" type="ORF">HDID_LOCUS10938</name>
</gene>
<evidence type="ECO:0000313" key="3">
    <source>
        <dbReference type="Proteomes" id="UP000274504"/>
    </source>
</evidence>
<keyword evidence="1" id="KW-0812">Transmembrane</keyword>
<dbReference type="EMBL" id="UYSG01012152">
    <property type="protein sequence ID" value="VDL64377.1"/>
    <property type="molecule type" value="Genomic_DNA"/>
</dbReference>
<reference evidence="2 3" key="2">
    <citation type="submission" date="2018-11" db="EMBL/GenBank/DDBJ databases">
        <authorList>
            <consortium name="Pathogen Informatics"/>
        </authorList>
    </citation>
    <scope>NUCLEOTIDE SEQUENCE [LARGE SCALE GENOMIC DNA]</scope>
</reference>
<accession>A0A0R3SYU5</accession>
<evidence type="ECO:0000313" key="4">
    <source>
        <dbReference type="WBParaSite" id="HDID_0001094001-mRNA-1"/>
    </source>
</evidence>
<sequence>MEHHPSAWAFIKWDTPTNTKIPKVKLNGLVLKMMKIPRIGLNILALPFILPQLITLPLPFPTSSFNIIFVVQAVIRLTFSKFSSPLTFLYPFPSLLSSHLLLEAELGVFFLEKIQ</sequence>
<feature type="transmembrane region" description="Helical" evidence="1">
    <location>
        <begin position="88"/>
        <end position="111"/>
    </location>
</feature>
<name>A0A0R3SYU5_HYMDI</name>
<reference evidence="4" key="1">
    <citation type="submission" date="2017-02" db="UniProtKB">
        <authorList>
            <consortium name="WormBaseParasite"/>
        </authorList>
    </citation>
    <scope>IDENTIFICATION</scope>
</reference>
<keyword evidence="1" id="KW-1133">Transmembrane helix</keyword>
<proteinExistence type="predicted"/>